<dbReference type="Proteomes" id="UP000003844">
    <property type="component" value="Unassembled WGS sequence"/>
</dbReference>
<name>H2BZM3_GILLR</name>
<dbReference type="AlphaFoldDB" id="H2BZM3"/>
<accession>H2BZM3</accession>
<comment type="subunit">
    <text evidence="2">Interacts with ribosomal protein uL14 (rplN).</text>
</comment>
<dbReference type="EMBL" id="JH594606">
    <property type="protein sequence ID" value="EHQ03432.1"/>
    <property type="molecule type" value="Genomic_DNA"/>
</dbReference>
<dbReference type="HOGENOM" id="CLU_092688_2_2_10"/>
<reference evidence="4" key="1">
    <citation type="journal article" date="2012" name="Stand. Genomic Sci.">
        <title>Genome sequence of the Antarctic rhodopsins-containing flavobacterium Gillisia limnaea type strain (R-8282(T)).</title>
        <authorList>
            <person name="Riedel T."/>
            <person name="Held B."/>
            <person name="Nolan M."/>
            <person name="Lucas S."/>
            <person name="Lapidus A."/>
            <person name="Tice H."/>
            <person name="Del Rio T.G."/>
            <person name="Cheng J.F."/>
            <person name="Han C."/>
            <person name="Tapia R."/>
            <person name="Goodwin L.A."/>
            <person name="Pitluck S."/>
            <person name="Liolios K."/>
            <person name="Mavromatis K."/>
            <person name="Pagani I."/>
            <person name="Ivanova N."/>
            <person name="Mikhailova N."/>
            <person name="Pati A."/>
            <person name="Chen A."/>
            <person name="Palaniappan K."/>
            <person name="Land M."/>
            <person name="Rohde M."/>
            <person name="Tindall B.J."/>
            <person name="Detter J.C."/>
            <person name="Goker M."/>
            <person name="Bristow J."/>
            <person name="Eisen J.A."/>
            <person name="Markowitz V."/>
            <person name="Hugenholtz P."/>
            <person name="Kyrpides N.C."/>
            <person name="Klenk H.P."/>
            <person name="Woyke T."/>
        </authorList>
    </citation>
    <scope>NUCLEOTIDE SEQUENCE [LARGE SCALE GENOMIC DNA]</scope>
    <source>
        <strain evidence="4">DSM 15749 / LMG 21470 / R-8282</strain>
    </source>
</reference>
<dbReference type="eggNOG" id="COG0799">
    <property type="taxonomic scope" value="Bacteria"/>
</dbReference>
<keyword evidence="2" id="KW-0810">Translation regulation</keyword>
<comment type="function">
    <text evidence="2">Functions as a ribosomal silencing factor. Interacts with ribosomal protein uL14 (rplN), blocking formation of intersubunit bridge B8. Prevents association of the 30S and 50S ribosomal subunits and the formation of functional ribosomes, thus repressing translation.</text>
</comment>
<dbReference type="GO" id="GO:0042256">
    <property type="term" value="P:cytosolic ribosome assembly"/>
    <property type="evidence" value="ECO:0007669"/>
    <property type="project" value="UniProtKB-UniRule"/>
</dbReference>
<dbReference type="STRING" id="865937.Gilli_2819"/>
<dbReference type="GO" id="GO:0017148">
    <property type="term" value="P:negative regulation of translation"/>
    <property type="evidence" value="ECO:0007669"/>
    <property type="project" value="UniProtKB-UniRule"/>
</dbReference>
<keyword evidence="4" id="KW-1185">Reference proteome</keyword>
<dbReference type="PANTHER" id="PTHR21043:SF0">
    <property type="entry name" value="MITOCHONDRIAL ASSEMBLY OF RIBOSOMAL LARGE SUBUNIT PROTEIN 1"/>
    <property type="match status" value="1"/>
</dbReference>
<dbReference type="PANTHER" id="PTHR21043">
    <property type="entry name" value="IOJAP SUPERFAMILY ORTHOLOG"/>
    <property type="match status" value="1"/>
</dbReference>
<dbReference type="HAMAP" id="MF_01477">
    <property type="entry name" value="Iojap_RsfS"/>
    <property type="match status" value="1"/>
</dbReference>
<proteinExistence type="inferred from homology"/>
<dbReference type="InterPro" id="IPR004394">
    <property type="entry name" value="Iojap/RsfS/C7orf30"/>
</dbReference>
<keyword evidence="2" id="KW-0963">Cytoplasm</keyword>
<comment type="subcellular location">
    <subcellularLocation>
        <location evidence="2">Cytoplasm</location>
    </subcellularLocation>
</comment>
<evidence type="ECO:0000313" key="4">
    <source>
        <dbReference type="Proteomes" id="UP000003844"/>
    </source>
</evidence>
<evidence type="ECO:0000313" key="3">
    <source>
        <dbReference type="EMBL" id="EHQ03432.1"/>
    </source>
</evidence>
<keyword evidence="2" id="KW-0678">Repressor</keyword>
<evidence type="ECO:0000256" key="2">
    <source>
        <dbReference type="HAMAP-Rule" id="MF_01477"/>
    </source>
</evidence>
<protein>
    <recommendedName>
        <fullName evidence="2">Ribosomal silencing factor RsfS</fullName>
    </recommendedName>
</protein>
<comment type="similarity">
    <text evidence="1 2">Belongs to the Iojap/RsfS family.</text>
</comment>
<dbReference type="NCBIfam" id="TIGR00090">
    <property type="entry name" value="rsfS_iojap_ybeB"/>
    <property type="match status" value="1"/>
</dbReference>
<dbReference type="GO" id="GO:0043023">
    <property type="term" value="F:ribosomal large subunit binding"/>
    <property type="evidence" value="ECO:0007669"/>
    <property type="project" value="TreeGrafter"/>
</dbReference>
<dbReference type="Gene3D" id="3.30.460.10">
    <property type="entry name" value="Beta Polymerase, domain 2"/>
    <property type="match status" value="1"/>
</dbReference>
<organism evidence="3 4">
    <name type="scientific">Gillisia limnaea (strain DSM 15749 / LMG 21470 / R-8282)</name>
    <dbReference type="NCBI Taxonomy" id="865937"/>
    <lineage>
        <taxon>Bacteria</taxon>
        <taxon>Pseudomonadati</taxon>
        <taxon>Bacteroidota</taxon>
        <taxon>Flavobacteriia</taxon>
        <taxon>Flavobacteriales</taxon>
        <taxon>Flavobacteriaceae</taxon>
        <taxon>Gillisia</taxon>
    </lineage>
</organism>
<gene>
    <name evidence="2" type="primary">rsfS</name>
    <name evidence="3" type="ORF">Gilli_2819</name>
</gene>
<sequence>MRKEQNLMIKKEINNDQLIAQIIKGIEEVKGNKIEILDLREIENTVCDYFVICNGTSNTQVNAIVNSIQKTVSKALKDKPLHIEGSDNAEWVLMDYVNVVVHVFQKHIREYYDIESLWGDAKITSIETNY</sequence>
<dbReference type="SUPFAM" id="SSF81301">
    <property type="entry name" value="Nucleotidyltransferase"/>
    <property type="match status" value="1"/>
</dbReference>
<dbReference type="InterPro" id="IPR043519">
    <property type="entry name" value="NT_sf"/>
</dbReference>
<evidence type="ECO:0000256" key="1">
    <source>
        <dbReference type="ARBA" id="ARBA00010574"/>
    </source>
</evidence>
<dbReference type="GO" id="GO:0090071">
    <property type="term" value="P:negative regulation of ribosome biogenesis"/>
    <property type="evidence" value="ECO:0007669"/>
    <property type="project" value="UniProtKB-UniRule"/>
</dbReference>
<dbReference type="Pfam" id="PF02410">
    <property type="entry name" value="RsfS"/>
    <property type="match status" value="1"/>
</dbReference>
<dbReference type="GO" id="GO:0005737">
    <property type="term" value="C:cytoplasm"/>
    <property type="evidence" value="ECO:0007669"/>
    <property type="project" value="UniProtKB-SubCell"/>
</dbReference>